<keyword evidence="5" id="KW-0560">Oxidoreductase</keyword>
<dbReference type="Pfam" id="PF00175">
    <property type="entry name" value="NAD_binding_1"/>
    <property type="match status" value="1"/>
</dbReference>
<reference evidence="11" key="1">
    <citation type="submission" date="2016-09" db="EMBL/GenBank/DDBJ databases">
        <authorList>
            <person name="Greninger A.L."/>
            <person name="Jerome K.R."/>
            <person name="Mcnair B."/>
            <person name="Wallis C."/>
            <person name="Fang F."/>
        </authorList>
    </citation>
    <scope>NUCLEOTIDE SEQUENCE [LARGE SCALE GENOMIC DNA]</scope>
    <source>
        <strain evidence="11">M7</strain>
    </source>
</reference>
<dbReference type="InterPro" id="IPR036010">
    <property type="entry name" value="2Fe-2S_ferredoxin-like_sf"/>
</dbReference>
<dbReference type="InterPro" id="IPR001041">
    <property type="entry name" value="2Fe-2S_ferredoxin-type"/>
</dbReference>
<dbReference type="GO" id="GO:0046872">
    <property type="term" value="F:metal ion binding"/>
    <property type="evidence" value="ECO:0007669"/>
    <property type="project" value="UniProtKB-KW"/>
</dbReference>
<evidence type="ECO:0000256" key="3">
    <source>
        <dbReference type="ARBA" id="ARBA00022714"/>
    </source>
</evidence>
<dbReference type="SUPFAM" id="SSF54292">
    <property type="entry name" value="2Fe-2S ferredoxin-like"/>
    <property type="match status" value="1"/>
</dbReference>
<evidence type="ECO:0000256" key="4">
    <source>
        <dbReference type="ARBA" id="ARBA00022723"/>
    </source>
</evidence>
<dbReference type="PROSITE" id="PS51085">
    <property type="entry name" value="2FE2S_FER_2"/>
    <property type="match status" value="1"/>
</dbReference>
<dbReference type="Gene3D" id="3.10.20.30">
    <property type="match status" value="1"/>
</dbReference>
<accession>A0A1E3R8D3</accession>
<dbReference type="EMBL" id="MIGZ01000159">
    <property type="protein sequence ID" value="ODQ86011.1"/>
    <property type="molecule type" value="Genomic_DNA"/>
</dbReference>
<dbReference type="SUPFAM" id="SSF52343">
    <property type="entry name" value="Ferredoxin reductase-like, C-terminal NADP-linked domain"/>
    <property type="match status" value="1"/>
</dbReference>
<dbReference type="Proteomes" id="UP000094243">
    <property type="component" value="Unassembled WGS sequence"/>
</dbReference>
<dbReference type="RefSeq" id="WP_069407165.1">
    <property type="nucleotide sequence ID" value="NZ_MIGZ01000159.1"/>
</dbReference>
<keyword evidence="11" id="KW-1185">Reference proteome</keyword>
<dbReference type="PROSITE" id="PS51384">
    <property type="entry name" value="FAD_FR"/>
    <property type="match status" value="1"/>
</dbReference>
<dbReference type="PROSITE" id="PS00197">
    <property type="entry name" value="2FE2S_FER_1"/>
    <property type="match status" value="1"/>
</dbReference>
<dbReference type="SUPFAM" id="SSF63380">
    <property type="entry name" value="Riboflavin synthase domain-like"/>
    <property type="match status" value="1"/>
</dbReference>
<dbReference type="AlphaFoldDB" id="A0A1E3R8D3"/>
<dbReference type="InterPro" id="IPR006058">
    <property type="entry name" value="2Fe2S_fd_BS"/>
</dbReference>
<evidence type="ECO:0000259" key="8">
    <source>
        <dbReference type="PROSITE" id="PS51085"/>
    </source>
</evidence>
<evidence type="ECO:0000256" key="1">
    <source>
        <dbReference type="ARBA" id="ARBA00001974"/>
    </source>
</evidence>
<dbReference type="InterPro" id="IPR050415">
    <property type="entry name" value="MRET"/>
</dbReference>
<dbReference type="Gene3D" id="2.40.30.10">
    <property type="entry name" value="Translation factors"/>
    <property type="match status" value="1"/>
</dbReference>
<keyword evidence="4" id="KW-0479">Metal-binding</keyword>
<comment type="cofactor">
    <cofactor evidence="1">
        <name>FAD</name>
        <dbReference type="ChEBI" id="CHEBI:57692"/>
    </cofactor>
</comment>
<sequence>MQSNERQLQLTIAKKDYVAESVAHFVLIDPTGIDLPEWTAGAHIDLVLADDVLRQYSLCGDPRDRSRYEIAVLREPAGRGGSARVHDSLHEDDTVTVRGPRNHFPLVDAERYLFIAGGIGITPILPMVRTVHASGRPWRLLYGGRSRSSMAFRNELTSGYGEHVCVWPQDEFGLIDLGKELGTPVTDTAVYACGPESLLTALQERCAAWPAGTLYVERFRAAAHDTRDQSAFEIELAKSGQTLDVPANRTVVDVLHEAGIDVPVSCREGTCGTCETRVLDGVPDHRDAVLTEEERACNDCMFVCVSRSLTPRLRLDL</sequence>
<dbReference type="PANTHER" id="PTHR47354">
    <property type="entry name" value="NADH OXIDOREDUCTASE HCR"/>
    <property type="match status" value="1"/>
</dbReference>
<evidence type="ECO:0000256" key="5">
    <source>
        <dbReference type="ARBA" id="ARBA00023002"/>
    </source>
</evidence>
<keyword evidence="3" id="KW-0001">2Fe-2S</keyword>
<keyword evidence="6" id="KW-0408">Iron</keyword>
<protein>
    <submittedName>
        <fullName evidence="10">Ferredoxin</fullName>
    </submittedName>
</protein>
<organism evidence="10 11">
    <name type="scientific">Mycolicibacterium holsaticum</name>
    <dbReference type="NCBI Taxonomy" id="152142"/>
    <lineage>
        <taxon>Bacteria</taxon>
        <taxon>Bacillati</taxon>
        <taxon>Actinomycetota</taxon>
        <taxon>Actinomycetes</taxon>
        <taxon>Mycobacteriales</taxon>
        <taxon>Mycobacteriaceae</taxon>
        <taxon>Mycolicibacterium</taxon>
    </lineage>
</organism>
<evidence type="ECO:0000256" key="7">
    <source>
        <dbReference type="ARBA" id="ARBA00023014"/>
    </source>
</evidence>
<evidence type="ECO:0000256" key="2">
    <source>
        <dbReference type="ARBA" id="ARBA00022630"/>
    </source>
</evidence>
<dbReference type="Pfam" id="PF00111">
    <property type="entry name" value="Fer2"/>
    <property type="match status" value="1"/>
</dbReference>
<dbReference type="GO" id="GO:0051537">
    <property type="term" value="F:2 iron, 2 sulfur cluster binding"/>
    <property type="evidence" value="ECO:0007669"/>
    <property type="project" value="UniProtKB-KW"/>
</dbReference>
<name>A0A1E3R8D3_9MYCO</name>
<dbReference type="PRINTS" id="PR00409">
    <property type="entry name" value="PHDIOXRDTASE"/>
</dbReference>
<feature type="domain" description="FAD-binding FR-type" evidence="9">
    <location>
        <begin position="5"/>
        <end position="107"/>
    </location>
</feature>
<dbReference type="InterPro" id="IPR017927">
    <property type="entry name" value="FAD-bd_FR_type"/>
</dbReference>
<keyword evidence="2" id="KW-0285">Flavoprotein</keyword>
<dbReference type="CDD" id="cd06185">
    <property type="entry name" value="PDR_like"/>
    <property type="match status" value="1"/>
</dbReference>
<dbReference type="PANTHER" id="PTHR47354:SF1">
    <property type="entry name" value="CARNITINE MONOOXYGENASE REDUCTASE SUBUNIT"/>
    <property type="match status" value="1"/>
</dbReference>
<dbReference type="InterPro" id="IPR012675">
    <property type="entry name" value="Beta-grasp_dom_sf"/>
</dbReference>
<dbReference type="GO" id="GO:0016491">
    <property type="term" value="F:oxidoreductase activity"/>
    <property type="evidence" value="ECO:0007669"/>
    <property type="project" value="UniProtKB-KW"/>
</dbReference>
<dbReference type="InterPro" id="IPR039261">
    <property type="entry name" value="FNR_nucleotide-bd"/>
</dbReference>
<dbReference type="InterPro" id="IPR017938">
    <property type="entry name" value="Riboflavin_synthase-like_b-brl"/>
</dbReference>
<evidence type="ECO:0000256" key="6">
    <source>
        <dbReference type="ARBA" id="ARBA00023004"/>
    </source>
</evidence>
<evidence type="ECO:0000313" key="10">
    <source>
        <dbReference type="EMBL" id="ODQ86011.1"/>
    </source>
</evidence>
<keyword evidence="7" id="KW-0411">Iron-sulfur</keyword>
<proteinExistence type="predicted"/>
<dbReference type="Gene3D" id="3.40.50.80">
    <property type="entry name" value="Nucleotide-binding domain of ferredoxin-NADP reductase (FNR) module"/>
    <property type="match status" value="1"/>
</dbReference>
<dbReference type="CDD" id="cd00207">
    <property type="entry name" value="fer2"/>
    <property type="match status" value="1"/>
</dbReference>
<comment type="caution">
    <text evidence="10">The sequence shown here is derived from an EMBL/GenBank/DDBJ whole genome shotgun (WGS) entry which is preliminary data.</text>
</comment>
<feature type="domain" description="2Fe-2S ferredoxin-type" evidence="8">
    <location>
        <begin position="232"/>
        <end position="317"/>
    </location>
</feature>
<dbReference type="OrthoDB" id="502624at2"/>
<evidence type="ECO:0000313" key="11">
    <source>
        <dbReference type="Proteomes" id="UP000094243"/>
    </source>
</evidence>
<evidence type="ECO:0000259" key="9">
    <source>
        <dbReference type="PROSITE" id="PS51384"/>
    </source>
</evidence>
<dbReference type="InterPro" id="IPR001433">
    <property type="entry name" value="OxRdtase_FAD/NAD-bd"/>
</dbReference>
<gene>
    <name evidence="10" type="ORF">BHQ17_21720</name>
</gene>